<evidence type="ECO:0000313" key="2">
    <source>
        <dbReference type="Proteomes" id="UP000811545"/>
    </source>
</evidence>
<dbReference type="EMBL" id="QLTW01000129">
    <property type="protein sequence ID" value="MBT9145618.1"/>
    <property type="molecule type" value="Genomic_DNA"/>
</dbReference>
<dbReference type="Proteomes" id="UP000811545">
    <property type="component" value="Unassembled WGS sequence"/>
</dbReference>
<evidence type="ECO:0000313" key="1">
    <source>
        <dbReference type="EMBL" id="MBT9145618.1"/>
    </source>
</evidence>
<sequence>MGTTVTCENCKKVYRYSSSEIGNIGTIWHPIWTVECPNCGAQITWEQNALDFFDKTSTPKGKNAYERAESSDIREYWIQEYVKDNHAKLGFSKLEGPFDVGPDFRGVYKGKKVIVENERDCQSFIQHKHHEDERFKKVSILIVLNPSEPPEEIKGKLPKTIIHIDIDDFVEWWRPKARAYAKTKKIQGIMDLIGGEFQKRFVRGCGDKDRDMSTCPECDLCPYFGEGTAYEASTLFQEMALKFIALYKYPITSDDFKLSEIEPSEIDKFNFHFFPIAEQMVDNSNCCPYCKPNLEEGRYFLPDGSSLPFCIDGKGVIHNPDCPKIKRRYE</sequence>
<gene>
    <name evidence="1" type="ORF">DDT42_01491</name>
</gene>
<accession>A0A9E2F7I5</accession>
<dbReference type="AlphaFoldDB" id="A0A9E2F7I5"/>
<reference evidence="1 2" key="1">
    <citation type="journal article" date="2021" name="bioRxiv">
        <title>Unique metabolic strategies in Hadean analogues reveal hints for primordial physiology.</title>
        <authorList>
            <person name="Nobu M.K."/>
            <person name="Nakai R."/>
            <person name="Tamazawa S."/>
            <person name="Mori H."/>
            <person name="Toyoda A."/>
            <person name="Ijiri A."/>
            <person name="Suzuki S."/>
            <person name="Kurokawa K."/>
            <person name="Kamagata Y."/>
            <person name="Tamaki H."/>
        </authorList>
    </citation>
    <scope>NUCLEOTIDE SEQUENCE [LARGE SCALE GENOMIC DNA]</scope>
    <source>
        <strain evidence="1">BS525</strain>
    </source>
</reference>
<name>A0A9E2F7I5_PSYF1</name>
<organism evidence="1 2">
    <name type="scientific">Psychracetigena formicireducens</name>
    <dbReference type="NCBI Taxonomy" id="2986056"/>
    <lineage>
        <taxon>Bacteria</taxon>
        <taxon>Bacillati</taxon>
        <taxon>Candidatus Lithacetigenota</taxon>
        <taxon>Candidatus Psychracetigena</taxon>
    </lineage>
</organism>
<proteinExistence type="predicted"/>
<comment type="caution">
    <text evidence="1">The sequence shown here is derived from an EMBL/GenBank/DDBJ whole genome shotgun (WGS) entry which is preliminary data.</text>
</comment>
<protein>
    <submittedName>
        <fullName evidence="1">Uncharacterized protein</fullName>
    </submittedName>
</protein>